<reference evidence="2 3" key="1">
    <citation type="submission" date="2018-10" db="EMBL/GenBank/DDBJ databases">
        <title>Paraburkholderia sp. 7MK8-2, isolated from soil.</title>
        <authorList>
            <person name="Gao Z.-H."/>
            <person name="Qiu L.-H."/>
        </authorList>
    </citation>
    <scope>NUCLEOTIDE SEQUENCE [LARGE SCALE GENOMIC DNA]</scope>
    <source>
        <strain evidence="2 3">7MK8-2</strain>
    </source>
</reference>
<dbReference type="InterPro" id="IPR055507">
    <property type="entry name" value="DUF7079"/>
</dbReference>
<evidence type="ECO:0000313" key="3">
    <source>
        <dbReference type="Proteomes" id="UP000280434"/>
    </source>
</evidence>
<dbReference type="Proteomes" id="UP000280434">
    <property type="component" value="Unassembled WGS sequence"/>
</dbReference>
<keyword evidence="3" id="KW-1185">Reference proteome</keyword>
<accession>A0A494XL70</accession>
<dbReference type="EMBL" id="RBZV01000004">
    <property type="protein sequence ID" value="RKP48273.1"/>
    <property type="molecule type" value="Genomic_DNA"/>
</dbReference>
<feature type="domain" description="DUF7079" evidence="1">
    <location>
        <begin position="1"/>
        <end position="104"/>
    </location>
</feature>
<name>A0A494XL70_9BURK</name>
<comment type="caution">
    <text evidence="2">The sequence shown here is derived from an EMBL/GenBank/DDBJ whole genome shotgun (WGS) entry which is preliminary data.</text>
</comment>
<evidence type="ECO:0000313" key="2">
    <source>
        <dbReference type="EMBL" id="RKP48273.1"/>
    </source>
</evidence>
<organism evidence="2 3">
    <name type="scientific">Trinickia fusca</name>
    <dbReference type="NCBI Taxonomy" id="2419777"/>
    <lineage>
        <taxon>Bacteria</taxon>
        <taxon>Pseudomonadati</taxon>
        <taxon>Pseudomonadota</taxon>
        <taxon>Betaproteobacteria</taxon>
        <taxon>Burkholderiales</taxon>
        <taxon>Burkholderiaceae</taxon>
        <taxon>Trinickia</taxon>
    </lineage>
</organism>
<dbReference type="AlphaFoldDB" id="A0A494XL70"/>
<sequence length="112" mass="12894">MSDVFVDNEIDYRDVAVSLARNCPTMSLPLLREAFFGEVAPALASNGMTPAPEVWTGFDSDKVVKKICEMLVRRHRSWVYRVGNCLWCLICRLLCSEMWQKLESELRVVRHS</sequence>
<gene>
    <name evidence="2" type="ORF">D7S89_13185</name>
</gene>
<protein>
    <recommendedName>
        <fullName evidence="1">DUF7079 domain-containing protein</fullName>
    </recommendedName>
</protein>
<proteinExistence type="predicted"/>
<dbReference type="Pfam" id="PF23296">
    <property type="entry name" value="DUF7079"/>
    <property type="match status" value="1"/>
</dbReference>
<evidence type="ECO:0000259" key="1">
    <source>
        <dbReference type="Pfam" id="PF23296"/>
    </source>
</evidence>